<dbReference type="InterPro" id="IPR050097">
    <property type="entry name" value="Ferredoxin-NADP_redctase_2"/>
</dbReference>
<evidence type="ECO:0000256" key="3">
    <source>
        <dbReference type="ARBA" id="ARBA00048132"/>
    </source>
</evidence>
<dbReference type="PRINTS" id="PR00368">
    <property type="entry name" value="FADPNR"/>
</dbReference>
<evidence type="ECO:0000313" key="5">
    <source>
        <dbReference type="EMBL" id="MDZ5661306.1"/>
    </source>
</evidence>
<keyword evidence="1" id="KW-0285">Flavoprotein</keyword>
<comment type="catalytic activity">
    <reaction evidence="3">
        <text>[thioredoxin]-dithiol + NADP(+) = [thioredoxin]-disulfide + NADPH + H(+)</text>
        <dbReference type="Rhea" id="RHEA:20345"/>
        <dbReference type="Rhea" id="RHEA-COMP:10698"/>
        <dbReference type="Rhea" id="RHEA-COMP:10700"/>
        <dbReference type="ChEBI" id="CHEBI:15378"/>
        <dbReference type="ChEBI" id="CHEBI:29950"/>
        <dbReference type="ChEBI" id="CHEBI:50058"/>
        <dbReference type="ChEBI" id="CHEBI:57783"/>
        <dbReference type="ChEBI" id="CHEBI:58349"/>
        <dbReference type="EC" id="1.8.1.9"/>
    </reaction>
</comment>
<organism evidence="5 6">
    <name type="scientific">Nocardioides renjunii</name>
    <dbReference type="NCBI Taxonomy" id="3095075"/>
    <lineage>
        <taxon>Bacteria</taxon>
        <taxon>Bacillati</taxon>
        <taxon>Actinomycetota</taxon>
        <taxon>Actinomycetes</taxon>
        <taxon>Propionibacteriales</taxon>
        <taxon>Nocardioidaceae</taxon>
        <taxon>Nocardioides</taxon>
    </lineage>
</organism>
<keyword evidence="6" id="KW-1185">Reference proteome</keyword>
<name>A0ABU5K8U4_9ACTN</name>
<accession>A0ABU5K8U4</accession>
<evidence type="ECO:0000256" key="1">
    <source>
        <dbReference type="ARBA" id="ARBA00022630"/>
    </source>
</evidence>
<dbReference type="PANTHER" id="PTHR48105">
    <property type="entry name" value="THIOREDOXIN REDUCTASE 1-RELATED-RELATED"/>
    <property type="match status" value="1"/>
</dbReference>
<reference evidence="5 6" key="1">
    <citation type="submission" date="2023-11" db="EMBL/GenBank/DDBJ databases">
        <title>Novel species in genus Nocardioides.</title>
        <authorList>
            <person name="Zhou H."/>
        </authorList>
    </citation>
    <scope>NUCLEOTIDE SEQUENCE [LARGE SCALE GENOMIC DNA]</scope>
    <source>
        <strain evidence="5 6">S-58</strain>
    </source>
</reference>
<sequence length="553" mass="58716">MGTPAIVIASAHHADVLAEAFGRYDREYDVRVVGDEVAATATAKELTGSGKQVALFVVDTDHDQDRLYALIGGTRKVVPTARRLIVTHVSRFRDDNRTFRHAVAAGKVDALLLMPQGPRDEEFHGAVGELLNEWNATVAAPVIESVRIITPEKDALTRELLDYLGRVGMPAGVHHPDSEIGRAVLEQCPEDEGRWPVVSSMVGWCGHCPSVRALANQLYGRPDDIEVDEVVDLVVVGAGPAGLAASVYASSEGLSTICLEAEAIGGQAGTSSMIRNYLGFPRGISGMRLAQRARGQALRFGTRFFTGWPATGLTPAVDGGPHVVHTDGGDVHARAVLVATGVNYRRLGVDSLEELVGRGVYYGAAMAAARELAGDHVVVVGGGNSAGQAAIHAARFASSVTIVVRRPDLTATMSSYLIDEIEWNPRITVRGSSRVVDGGPDDVGQLAWLDVEDVTTGEHERVEARGLFLLLGAAPECGWLPDVVLRDERGFVLTGRDIPSEQWVEDVPPEDLATTVPGIYAGGDIRAGSMKRVASATGEGASVVSSVHAWLGQ</sequence>
<dbReference type="SUPFAM" id="SSF51905">
    <property type="entry name" value="FAD/NAD(P)-binding domain"/>
    <property type="match status" value="1"/>
</dbReference>
<comment type="caution">
    <text evidence="5">The sequence shown here is derived from an EMBL/GenBank/DDBJ whole genome shotgun (WGS) entry which is preliminary data.</text>
</comment>
<dbReference type="Gene3D" id="3.50.50.60">
    <property type="entry name" value="FAD/NAD(P)-binding domain"/>
    <property type="match status" value="2"/>
</dbReference>
<dbReference type="RefSeq" id="WP_172268128.1">
    <property type="nucleotide sequence ID" value="NZ_CP141058.1"/>
</dbReference>
<proteinExistence type="predicted"/>
<feature type="domain" description="FAD/NAD(P)-binding" evidence="4">
    <location>
        <begin position="232"/>
        <end position="540"/>
    </location>
</feature>
<dbReference type="Pfam" id="PF07992">
    <property type="entry name" value="Pyr_redox_2"/>
    <property type="match status" value="1"/>
</dbReference>
<dbReference type="InterPro" id="IPR036188">
    <property type="entry name" value="FAD/NAD-bd_sf"/>
</dbReference>
<dbReference type="PRINTS" id="PR00469">
    <property type="entry name" value="PNDRDTASEII"/>
</dbReference>
<keyword evidence="2" id="KW-0560">Oxidoreductase</keyword>
<protein>
    <submittedName>
        <fullName evidence="5">FAD-dependent oxidoreductase</fullName>
    </submittedName>
</protein>
<evidence type="ECO:0000313" key="6">
    <source>
        <dbReference type="Proteomes" id="UP001291999"/>
    </source>
</evidence>
<evidence type="ECO:0000259" key="4">
    <source>
        <dbReference type="Pfam" id="PF07992"/>
    </source>
</evidence>
<dbReference type="Proteomes" id="UP001291999">
    <property type="component" value="Unassembled WGS sequence"/>
</dbReference>
<dbReference type="EMBL" id="JAXQPW010000001">
    <property type="protein sequence ID" value="MDZ5661306.1"/>
    <property type="molecule type" value="Genomic_DNA"/>
</dbReference>
<evidence type="ECO:0000256" key="2">
    <source>
        <dbReference type="ARBA" id="ARBA00023002"/>
    </source>
</evidence>
<dbReference type="InterPro" id="IPR023753">
    <property type="entry name" value="FAD/NAD-binding_dom"/>
</dbReference>
<gene>
    <name evidence="5" type="ORF">SFC79_05960</name>
</gene>